<evidence type="ECO:0000313" key="2">
    <source>
        <dbReference type="Proteomes" id="UP000321892"/>
    </source>
</evidence>
<dbReference type="Proteomes" id="UP000321892">
    <property type="component" value="Chromosome"/>
</dbReference>
<dbReference type="OrthoDB" id="81496at2"/>
<protein>
    <submittedName>
        <fullName evidence="1">Uncharacterized protein</fullName>
    </submittedName>
</protein>
<proteinExistence type="predicted"/>
<evidence type="ECO:0000313" key="1">
    <source>
        <dbReference type="EMBL" id="BBM38805.1"/>
    </source>
</evidence>
<dbReference type="KEGG" id="lhf:JCM16775_1515"/>
<dbReference type="RefSeq" id="WP_026746127.1">
    <property type="nucleotide sequence ID" value="NZ_AP019823.1"/>
</dbReference>
<dbReference type="EMBL" id="AP019823">
    <property type="protein sequence ID" value="BBM38805.1"/>
    <property type="molecule type" value="Genomic_DNA"/>
</dbReference>
<accession>A0A510JKL2</accession>
<name>A0A510JKL2_9FUSO</name>
<sequence length="194" mass="22771">MRKLKYTLLFVMLVFGLNSCLTTMVGWGICEQYGCTPSPKKNGIEGVEIFAEENFIEFKNYFESLKKRETVMVKAGNNETFNVNLPKSFILKKIKDGYYLYDEEKKIGFFVIEDLRASQSYDKRDIEKIFNGTDRKDYKIINVNKGVQTLKDKEGLILKLKKLSKNYYALASFYESDEHSKEIQEIYDYLLEKM</sequence>
<reference evidence="1 2" key="1">
    <citation type="submission" date="2019-07" db="EMBL/GenBank/DDBJ databases">
        <title>Complete Genome Sequence of Leptotrichia hofstadii Strain JCM16775.</title>
        <authorList>
            <person name="Watanabe S."/>
            <person name="Cui L."/>
        </authorList>
    </citation>
    <scope>NUCLEOTIDE SEQUENCE [LARGE SCALE GENOMIC DNA]</scope>
    <source>
        <strain evidence="1 2">JCM16775</strain>
    </source>
</reference>
<organism evidence="1 2">
    <name type="scientific">Leptotrichia hofstadii</name>
    <dbReference type="NCBI Taxonomy" id="157688"/>
    <lineage>
        <taxon>Bacteria</taxon>
        <taxon>Fusobacteriati</taxon>
        <taxon>Fusobacteriota</taxon>
        <taxon>Fusobacteriia</taxon>
        <taxon>Fusobacteriales</taxon>
        <taxon>Leptotrichiaceae</taxon>
        <taxon>Leptotrichia</taxon>
    </lineage>
</organism>
<dbReference type="AlphaFoldDB" id="A0A510JKL2"/>
<keyword evidence="2" id="KW-1185">Reference proteome</keyword>
<gene>
    <name evidence="1" type="ORF">JCM16775_1515</name>
</gene>